<dbReference type="SUPFAM" id="SSF51735">
    <property type="entry name" value="NAD(P)-binding Rossmann-fold domains"/>
    <property type="match status" value="1"/>
</dbReference>
<evidence type="ECO:0000259" key="1">
    <source>
        <dbReference type="Pfam" id="PF16363"/>
    </source>
</evidence>
<proteinExistence type="predicted"/>
<protein>
    <recommendedName>
        <fullName evidence="1">NAD(P)-binding domain-containing protein</fullName>
    </recommendedName>
</protein>
<comment type="caution">
    <text evidence="2">The sequence shown here is derived from an EMBL/GenBank/DDBJ whole genome shotgun (WGS) entry which is preliminary data.</text>
</comment>
<dbReference type="InterPro" id="IPR016040">
    <property type="entry name" value="NAD(P)-bd_dom"/>
</dbReference>
<sequence length="260" mass="29387">MLFDCHGTNHLLFQQNGISSGEASISSRKPSSPVSAACTMSSSFEPNLKEDYIPKNILLTGGAGFIGSHVAILLAKKYPHYNIVVFDKLDYCACLDNLDEISRLKNFKFVKGDISSPDLVSFGVMTEHEIDTVMHFWPPKLTSITASETLSTSPRSNIFGTHVPPSRQPSVIAYEAFRPRIHRRSVRRRRNIRNRGNERRARVGPTIHMRLPRPGPNFWSRVIIDRSNFPVLSREVIMCMVLEVTLTEVDSQVYQSVVER</sequence>
<evidence type="ECO:0000313" key="3">
    <source>
        <dbReference type="Proteomes" id="UP001530400"/>
    </source>
</evidence>
<organism evidence="2 3">
    <name type="scientific">Cyclotella atomus</name>
    <dbReference type="NCBI Taxonomy" id="382360"/>
    <lineage>
        <taxon>Eukaryota</taxon>
        <taxon>Sar</taxon>
        <taxon>Stramenopiles</taxon>
        <taxon>Ochrophyta</taxon>
        <taxon>Bacillariophyta</taxon>
        <taxon>Coscinodiscophyceae</taxon>
        <taxon>Thalassiosirophycidae</taxon>
        <taxon>Stephanodiscales</taxon>
        <taxon>Stephanodiscaceae</taxon>
        <taxon>Cyclotella</taxon>
    </lineage>
</organism>
<feature type="domain" description="NAD(P)-binding" evidence="1">
    <location>
        <begin position="58"/>
        <end position="136"/>
    </location>
</feature>
<dbReference type="EMBL" id="JALLPJ020001037">
    <property type="protein sequence ID" value="KAL3777559.1"/>
    <property type="molecule type" value="Genomic_DNA"/>
</dbReference>
<reference evidence="2 3" key="1">
    <citation type="submission" date="2024-10" db="EMBL/GenBank/DDBJ databases">
        <title>Updated reference genomes for cyclostephanoid diatoms.</title>
        <authorList>
            <person name="Roberts W.R."/>
            <person name="Alverson A.J."/>
        </authorList>
    </citation>
    <scope>NUCLEOTIDE SEQUENCE [LARGE SCALE GENOMIC DNA]</scope>
    <source>
        <strain evidence="2 3">AJA010-31</strain>
    </source>
</reference>
<gene>
    <name evidence="2" type="ORF">ACHAWO_000821</name>
</gene>
<dbReference type="Gene3D" id="3.40.50.720">
    <property type="entry name" value="NAD(P)-binding Rossmann-like Domain"/>
    <property type="match status" value="1"/>
</dbReference>
<keyword evidence="3" id="KW-1185">Reference proteome</keyword>
<dbReference type="PANTHER" id="PTHR43000">
    <property type="entry name" value="DTDP-D-GLUCOSE 4,6-DEHYDRATASE-RELATED"/>
    <property type="match status" value="1"/>
</dbReference>
<dbReference type="Proteomes" id="UP001530400">
    <property type="component" value="Unassembled WGS sequence"/>
</dbReference>
<name>A0ABD3NP64_9STRA</name>
<dbReference type="AlphaFoldDB" id="A0ABD3NP64"/>
<evidence type="ECO:0000313" key="2">
    <source>
        <dbReference type="EMBL" id="KAL3777559.1"/>
    </source>
</evidence>
<accession>A0ABD3NP64</accession>
<dbReference type="InterPro" id="IPR036291">
    <property type="entry name" value="NAD(P)-bd_dom_sf"/>
</dbReference>
<dbReference type="Pfam" id="PF16363">
    <property type="entry name" value="GDP_Man_Dehyd"/>
    <property type="match status" value="1"/>
</dbReference>